<dbReference type="Proteomes" id="UP000054558">
    <property type="component" value="Unassembled WGS sequence"/>
</dbReference>
<feature type="compositionally biased region" description="Basic and acidic residues" evidence="1">
    <location>
        <begin position="694"/>
        <end position="714"/>
    </location>
</feature>
<proteinExistence type="predicted"/>
<feature type="compositionally biased region" description="Basic and acidic residues" evidence="1">
    <location>
        <begin position="655"/>
        <end position="670"/>
    </location>
</feature>
<dbReference type="GO" id="GO:0070939">
    <property type="term" value="C:Dsl1/NZR complex"/>
    <property type="evidence" value="ECO:0000318"/>
    <property type="project" value="GO_Central"/>
</dbReference>
<dbReference type="EMBL" id="DF236966">
    <property type="protein sequence ID" value="GAQ78664.1"/>
    <property type="molecule type" value="Genomic_DNA"/>
</dbReference>
<feature type="compositionally biased region" description="Polar residues" evidence="1">
    <location>
        <begin position="671"/>
        <end position="688"/>
    </location>
</feature>
<dbReference type="PROSITE" id="PS51386">
    <property type="entry name" value="RINT1_TIP20"/>
    <property type="match status" value="1"/>
</dbReference>
<dbReference type="Pfam" id="PF04437">
    <property type="entry name" value="RINT1_TIP1"/>
    <property type="match status" value="2"/>
</dbReference>
<dbReference type="STRING" id="105231.A0A1Y1HJE7"/>
<feature type="region of interest" description="Disordered" evidence="1">
    <location>
        <begin position="463"/>
        <end position="485"/>
    </location>
</feature>
<organism evidence="2 3">
    <name type="scientific">Klebsormidium nitens</name>
    <name type="common">Green alga</name>
    <name type="synonym">Ulothrix nitens</name>
    <dbReference type="NCBI Taxonomy" id="105231"/>
    <lineage>
        <taxon>Eukaryota</taxon>
        <taxon>Viridiplantae</taxon>
        <taxon>Streptophyta</taxon>
        <taxon>Klebsormidiophyceae</taxon>
        <taxon>Klebsormidiales</taxon>
        <taxon>Klebsormidiaceae</taxon>
        <taxon>Klebsormidium</taxon>
    </lineage>
</organism>
<reference evidence="2 3" key="1">
    <citation type="journal article" date="2014" name="Nat. Commun.">
        <title>Klebsormidium flaccidum genome reveals primary factors for plant terrestrial adaptation.</title>
        <authorList>
            <person name="Hori K."/>
            <person name="Maruyama F."/>
            <person name="Fujisawa T."/>
            <person name="Togashi T."/>
            <person name="Yamamoto N."/>
            <person name="Seo M."/>
            <person name="Sato S."/>
            <person name="Yamada T."/>
            <person name="Mori H."/>
            <person name="Tajima N."/>
            <person name="Moriyama T."/>
            <person name="Ikeuchi M."/>
            <person name="Watanabe M."/>
            <person name="Wada H."/>
            <person name="Kobayashi K."/>
            <person name="Saito M."/>
            <person name="Masuda T."/>
            <person name="Sasaki-Sekimoto Y."/>
            <person name="Mashiguchi K."/>
            <person name="Awai K."/>
            <person name="Shimojima M."/>
            <person name="Masuda S."/>
            <person name="Iwai M."/>
            <person name="Nobusawa T."/>
            <person name="Narise T."/>
            <person name="Kondo S."/>
            <person name="Saito H."/>
            <person name="Sato R."/>
            <person name="Murakawa M."/>
            <person name="Ihara Y."/>
            <person name="Oshima-Yamada Y."/>
            <person name="Ohtaka K."/>
            <person name="Satoh M."/>
            <person name="Sonobe K."/>
            <person name="Ishii M."/>
            <person name="Ohtani R."/>
            <person name="Kanamori-Sato M."/>
            <person name="Honoki R."/>
            <person name="Miyazaki D."/>
            <person name="Mochizuki H."/>
            <person name="Umetsu J."/>
            <person name="Higashi K."/>
            <person name="Shibata D."/>
            <person name="Kamiya Y."/>
            <person name="Sato N."/>
            <person name="Nakamura Y."/>
            <person name="Tabata S."/>
            <person name="Ida S."/>
            <person name="Kurokawa K."/>
            <person name="Ohta H."/>
        </authorList>
    </citation>
    <scope>NUCLEOTIDE SEQUENCE [LARGE SCALE GENOMIC DNA]</scope>
    <source>
        <strain evidence="2 3">NIES-2285</strain>
    </source>
</reference>
<evidence type="ECO:0000256" key="1">
    <source>
        <dbReference type="SAM" id="MobiDB-lite"/>
    </source>
</evidence>
<dbReference type="Gene3D" id="1.20.58.670">
    <property type="entry name" value="Dsl1p vesicle tethering complex, Tip20p subunit, domain D"/>
    <property type="match status" value="1"/>
</dbReference>
<dbReference type="AlphaFoldDB" id="A0A1Y1HJE7"/>
<feature type="compositionally biased region" description="Gly residues" evidence="1">
    <location>
        <begin position="611"/>
        <end position="621"/>
    </location>
</feature>
<dbReference type="InterPro" id="IPR007528">
    <property type="entry name" value="RINT1_Tip20"/>
</dbReference>
<feature type="region of interest" description="Disordered" evidence="1">
    <location>
        <begin position="655"/>
        <end position="754"/>
    </location>
</feature>
<dbReference type="OrthoDB" id="2189254at2759"/>
<dbReference type="GO" id="GO:0006888">
    <property type="term" value="P:endoplasmic reticulum to Golgi vesicle-mediated transport"/>
    <property type="evidence" value="ECO:0007669"/>
    <property type="project" value="InterPro"/>
</dbReference>
<dbReference type="GO" id="GO:0006890">
    <property type="term" value="P:retrograde vesicle-mediated transport, Golgi to endoplasmic reticulum"/>
    <property type="evidence" value="ECO:0000318"/>
    <property type="project" value="GO_Central"/>
</dbReference>
<feature type="region of interest" description="Disordered" evidence="1">
    <location>
        <begin position="589"/>
        <end position="624"/>
    </location>
</feature>
<dbReference type="InterPro" id="IPR042044">
    <property type="entry name" value="EXOC6PINT-1/Sec15/Tip20_C_dom2"/>
</dbReference>
<dbReference type="GO" id="GO:0060628">
    <property type="term" value="P:regulation of ER to Golgi vesicle-mediated transport"/>
    <property type="evidence" value="ECO:0000318"/>
    <property type="project" value="GO_Central"/>
</dbReference>
<evidence type="ECO:0000313" key="2">
    <source>
        <dbReference type="EMBL" id="GAQ78664.1"/>
    </source>
</evidence>
<dbReference type="PANTHER" id="PTHR13520:SF0">
    <property type="entry name" value="RAD50-INTERACTING PROTEIN 1"/>
    <property type="match status" value="1"/>
</dbReference>
<protein>
    <submittedName>
        <fullName evidence="2">ER to golgi transport protein</fullName>
    </submittedName>
</protein>
<accession>A0A1Y1HJE7</accession>
<gene>
    <name evidence="2" type="ORF">KFL_000170100</name>
</gene>
<keyword evidence="3" id="KW-1185">Reference proteome</keyword>
<dbReference type="PANTHER" id="PTHR13520">
    <property type="entry name" value="RAD50-INTERACTING PROTEIN 1 RINT-1"/>
    <property type="match status" value="1"/>
</dbReference>
<evidence type="ECO:0000313" key="3">
    <source>
        <dbReference type="Proteomes" id="UP000054558"/>
    </source>
</evidence>
<name>A0A1Y1HJE7_KLENI</name>
<sequence length="901" mass="98069">MAVASKPISGGLTKLPSDAVSFLDTWFTTSDSISSAPFILESLTEEHTNLLRRNTRLEARLAREAARACEQSEKALAALSSLAERVGRTKDDAEAASAESTPLVCRLAELAHEVARVEKVRIYVQALLQLESSVIDMEEHIAEANRARSGKLDRLVPAVEAFKNTTTLAADFARTHPQWWRLLLAVDLRLDQGLAGIRPALDQIYRASLSSVNWPPPLLPGSEATDEDGTLLHFDGSEGNEFRSSFGTLSLLQVVQSAREVRSRSGGGSVLESTGGSGLESDPLWTFQALVEPIAKQAEPHLSKWVDQPEFAFALCLKVAQDHVGLADAGLQLLLEKAGLVGVSAREEWVKAVAGALASAHLRERGLPFLMQKLEEDREAYAVLWLLTVDQALVFDKQMQKLVAGSSGIRLGLTEPGYPATVGVFAERDAWLRTWSRLELEDAQRKAKAILVKDSGWEIVHTKGENGDDWSEEANDVGPSGSEFRPPMNAEGVVGLLQATIERCRTLPRADHRLAFVEAVTLPLLARYEEKVKDKCQEIQGLTSLAHDADMVRIAAGLNGLHFIEQQMHDWSDELFFIELQAAATTRTRTSGAPVGDGWDLDVGTSAAGGSERGAGEGGETGSVFDEEVRRAQELQEEWLGKLVSAMVRQFESRTEEYQRNKKRWSEDSHPSSLRDGSQDIPSTSATPRLSGETSRRPSRSDTAHTPSPEDKAAAKRKRRVTFNLDNLPDRGAGGVENRVSGNSSAEPSPQPGGIPLVVDVSPTLVDALSAFRSQLLALHVALDEELFTKLWRRVAAAIDQLLLDKVVLGSSHFAKTGTAQLQADLEALASVFRPFTGRPLAHFRLLSDALTLLNLPGHAARSLQGALTGQSKETSAVEELKGHGIRRLSAAQAESILQHR</sequence>
<dbReference type="OMA" id="FRTGWVE"/>